<name>A0A1D2A555_AUXPR</name>
<evidence type="ECO:0000256" key="2">
    <source>
        <dbReference type="PIRSR" id="PIRSR602401-1"/>
    </source>
</evidence>
<dbReference type="GO" id="GO:0005506">
    <property type="term" value="F:iron ion binding"/>
    <property type="evidence" value="ECO:0007669"/>
    <property type="project" value="InterPro"/>
</dbReference>
<dbReference type="SUPFAM" id="SSF48264">
    <property type="entry name" value="Cytochrome P450"/>
    <property type="match status" value="1"/>
</dbReference>
<sequence>VVFPPEAEVHGFENKWLYLSEARATREVPASYIVALKAGARPRSLNTTTPAPAPPFPPCPGLPRAPMEVWDSFSIPSALSVAYALLASTCTLLLLRWLEADRWARVWWATRAIPSAPGNLPLFGHALTLARGCSWGQMYDWVSAAMPVVRFRVGTRTGVIVADPAAFKRIVQTRQRIYAKDTDFSYREFLPILGTGLVTSNGDHWQRQRLLMAPAFRIDMLDTILPIAARAVERLATKLRKHKGTGQPVDMEEEFRLLTLQVIGEAILSLPPEECDRVFPPLYLSVMEESNKRVLQPWRLLWPPLVRRYDANIRALNAYLGGVIERRREARAAARAAGGAPPDVDILDRVLAALEARGRPWTRASATQLCYELKTFLLAGHETSAAMLCWTLYELSLQPGLYGEARREAREALPARAAPPARAAVEGMTLTLAALKESLRKYSVVPVLTRNLVAPDTLCGHDLPAGSWIVLHVQRVHHLYKDPLAWKPARFMPGGEYEQFDEDIRPYMFMPFIQGPRNCLGQFFALLEARVILGALCREFNFRPVHPEHQGVTHPTVIPVGPVNGMRMYVD</sequence>
<dbReference type="EMBL" id="GDKF01004549">
    <property type="protein sequence ID" value="JAT74073.1"/>
    <property type="molecule type" value="Transcribed_RNA"/>
</dbReference>
<dbReference type="InterPro" id="IPR050121">
    <property type="entry name" value="Cytochrome_P450_monoxygenase"/>
</dbReference>
<evidence type="ECO:0008006" key="4">
    <source>
        <dbReference type="Google" id="ProtNLM"/>
    </source>
</evidence>
<keyword evidence="2" id="KW-0408">Iron</keyword>
<feature type="binding site" description="axial binding residue" evidence="2">
    <location>
        <position position="519"/>
    </location>
    <ligand>
        <name>heme</name>
        <dbReference type="ChEBI" id="CHEBI:30413"/>
    </ligand>
    <ligandPart>
        <name>Fe</name>
        <dbReference type="ChEBI" id="CHEBI:18248"/>
    </ligandPart>
</feature>
<dbReference type="Gene3D" id="1.10.630.10">
    <property type="entry name" value="Cytochrome P450"/>
    <property type="match status" value="1"/>
</dbReference>
<comment type="cofactor">
    <cofactor evidence="2">
        <name>heme</name>
        <dbReference type="ChEBI" id="CHEBI:30413"/>
    </cofactor>
</comment>
<dbReference type="PANTHER" id="PTHR24305">
    <property type="entry name" value="CYTOCHROME P450"/>
    <property type="match status" value="1"/>
</dbReference>
<gene>
    <name evidence="3" type="ORF">g.33634</name>
</gene>
<dbReference type="AlphaFoldDB" id="A0A1D2A555"/>
<dbReference type="InterPro" id="IPR036396">
    <property type="entry name" value="Cyt_P450_sf"/>
</dbReference>
<dbReference type="GO" id="GO:0020037">
    <property type="term" value="F:heme binding"/>
    <property type="evidence" value="ECO:0007669"/>
    <property type="project" value="InterPro"/>
</dbReference>
<proteinExistence type="inferred from homology"/>
<protein>
    <recommendedName>
        <fullName evidence="4">Cytochrome P450</fullName>
    </recommendedName>
</protein>
<dbReference type="PRINTS" id="PR00385">
    <property type="entry name" value="P450"/>
</dbReference>
<dbReference type="PANTHER" id="PTHR24305:SF166">
    <property type="entry name" value="CYTOCHROME P450 12A4, MITOCHONDRIAL-RELATED"/>
    <property type="match status" value="1"/>
</dbReference>
<dbReference type="InterPro" id="IPR001128">
    <property type="entry name" value="Cyt_P450"/>
</dbReference>
<evidence type="ECO:0000313" key="3">
    <source>
        <dbReference type="EMBL" id="JAT74073.1"/>
    </source>
</evidence>
<comment type="similarity">
    <text evidence="1">Belongs to the cytochrome P450 family.</text>
</comment>
<keyword evidence="2" id="KW-0479">Metal-binding</keyword>
<dbReference type="GO" id="GO:0016705">
    <property type="term" value="F:oxidoreductase activity, acting on paired donors, with incorporation or reduction of molecular oxygen"/>
    <property type="evidence" value="ECO:0007669"/>
    <property type="project" value="InterPro"/>
</dbReference>
<feature type="non-terminal residue" evidence="3">
    <location>
        <position position="1"/>
    </location>
</feature>
<evidence type="ECO:0000256" key="1">
    <source>
        <dbReference type="ARBA" id="ARBA00010617"/>
    </source>
</evidence>
<dbReference type="Pfam" id="PF00067">
    <property type="entry name" value="p450"/>
    <property type="match status" value="1"/>
</dbReference>
<organism evidence="3">
    <name type="scientific">Auxenochlorella protothecoides</name>
    <name type="common">Green microalga</name>
    <name type="synonym">Chlorella protothecoides</name>
    <dbReference type="NCBI Taxonomy" id="3075"/>
    <lineage>
        <taxon>Eukaryota</taxon>
        <taxon>Viridiplantae</taxon>
        <taxon>Chlorophyta</taxon>
        <taxon>core chlorophytes</taxon>
        <taxon>Trebouxiophyceae</taxon>
        <taxon>Chlorellales</taxon>
        <taxon>Chlorellaceae</taxon>
        <taxon>Auxenochlorella</taxon>
    </lineage>
</organism>
<keyword evidence="2" id="KW-0349">Heme</keyword>
<accession>A0A1D2A555</accession>
<dbReference type="InterPro" id="IPR002401">
    <property type="entry name" value="Cyt_P450_E_grp-I"/>
</dbReference>
<dbReference type="GO" id="GO:0004497">
    <property type="term" value="F:monooxygenase activity"/>
    <property type="evidence" value="ECO:0007669"/>
    <property type="project" value="InterPro"/>
</dbReference>
<reference evidence="3" key="1">
    <citation type="submission" date="2015-08" db="EMBL/GenBank/DDBJ databases">
        <authorList>
            <person name="Babu N.S."/>
            <person name="Beckwith C.J."/>
            <person name="Beseler K.G."/>
            <person name="Brison A."/>
            <person name="Carone J.V."/>
            <person name="Caskin T.P."/>
            <person name="Diamond M."/>
            <person name="Durham M.E."/>
            <person name="Foxe J.M."/>
            <person name="Go M."/>
            <person name="Henderson B.A."/>
            <person name="Jones I.B."/>
            <person name="McGettigan J.A."/>
            <person name="Micheletti S.J."/>
            <person name="Nasrallah M.E."/>
            <person name="Ortiz D."/>
            <person name="Piller C.R."/>
            <person name="Privatt S.R."/>
            <person name="Schneider S.L."/>
            <person name="Sharp S."/>
            <person name="Smith T.C."/>
            <person name="Stanton J.D."/>
            <person name="Ullery H.E."/>
            <person name="Wilson R.J."/>
            <person name="Serrano M.G."/>
            <person name="Buck G."/>
            <person name="Lee V."/>
            <person name="Wang Y."/>
            <person name="Carvalho R."/>
            <person name="Voegtly L."/>
            <person name="Shi R."/>
            <person name="Duckworth R."/>
            <person name="Johnson A."/>
            <person name="Loviza R."/>
            <person name="Walstead R."/>
            <person name="Shah Z."/>
            <person name="Kiflezghi M."/>
            <person name="Wade K."/>
            <person name="Ball S.L."/>
            <person name="Bradley K.W."/>
            <person name="Asai D.J."/>
            <person name="Bowman C.A."/>
            <person name="Russell D.A."/>
            <person name="Pope W.H."/>
            <person name="Jacobs-Sera D."/>
            <person name="Hendrix R.W."/>
            <person name="Hatfull G.F."/>
        </authorList>
    </citation>
    <scope>NUCLEOTIDE SEQUENCE</scope>
</reference>
<dbReference type="PRINTS" id="PR00463">
    <property type="entry name" value="EP450I"/>
</dbReference>